<protein>
    <submittedName>
        <fullName evidence="2">Uncharacterized protein</fullName>
    </submittedName>
</protein>
<sequence>MPQFAFVATDDSARVRPSERLVIRRHCMRQKNKQPGSRRSKREAARQAAEFLRRSEVHDRESSSGLGLIPAKDQFASRPYLTASEGRRQGSDPANLAPPPPSDWALFSFPEELDVSSQKLMHQYYLRNPIRDILYPFKYFGVLVDFREDPLWCFRTLCSEDLYFHVIRLLTSASSDLISRQPLSTTTHRYLRRIIPILKDRISDANAFENDVILHAVSVLALIAILFGDYNTARTHAIGLAEIIRLRGGFGTVDYNPVVQFSIDRLNFSSLLVTKLWTPLYDSSIWADLVFPDDITNGHHSEDMLCIDDLVEPDLAAIFHKLQRTTILLNKHYYEKTPVDGVLIRQCLGSVHSSLVEFEDRLEDALSETLRLGMMAFLATTFRLPGSYEQHYSKALTKQLQISYTATKASTPDLQGAIDIWLILMFLISMTDVDELHVQESRNTMAERWLSWSETRRRLKQVMWIDSFHDEVGKRAFQSFLTWNKSMPHHNHRAGII</sequence>
<evidence type="ECO:0000256" key="1">
    <source>
        <dbReference type="SAM" id="MobiDB-lite"/>
    </source>
</evidence>
<feature type="compositionally biased region" description="Basic and acidic residues" evidence="1">
    <location>
        <begin position="51"/>
        <end position="62"/>
    </location>
</feature>
<dbReference type="PANTHER" id="PTHR37540">
    <property type="entry name" value="TRANSCRIPTION FACTOR (ACR-2), PUTATIVE-RELATED-RELATED"/>
    <property type="match status" value="1"/>
</dbReference>
<evidence type="ECO:0000313" key="2">
    <source>
        <dbReference type="EMBL" id="KAK9413395.1"/>
    </source>
</evidence>
<evidence type="ECO:0000313" key="3">
    <source>
        <dbReference type="Proteomes" id="UP001408356"/>
    </source>
</evidence>
<name>A0ABR2UFK5_9PEZI</name>
<proteinExistence type="predicted"/>
<dbReference type="EMBL" id="JARVKF010000440">
    <property type="protein sequence ID" value="KAK9413395.1"/>
    <property type="molecule type" value="Genomic_DNA"/>
</dbReference>
<organism evidence="2 3">
    <name type="scientific">Seiridium unicorne</name>
    <dbReference type="NCBI Taxonomy" id="138068"/>
    <lineage>
        <taxon>Eukaryota</taxon>
        <taxon>Fungi</taxon>
        <taxon>Dikarya</taxon>
        <taxon>Ascomycota</taxon>
        <taxon>Pezizomycotina</taxon>
        <taxon>Sordariomycetes</taxon>
        <taxon>Xylariomycetidae</taxon>
        <taxon>Amphisphaeriales</taxon>
        <taxon>Sporocadaceae</taxon>
        <taxon>Seiridium</taxon>
    </lineage>
</organism>
<dbReference type="Proteomes" id="UP001408356">
    <property type="component" value="Unassembled WGS sequence"/>
</dbReference>
<comment type="caution">
    <text evidence="2">The sequence shown here is derived from an EMBL/GenBank/DDBJ whole genome shotgun (WGS) entry which is preliminary data.</text>
</comment>
<reference evidence="2 3" key="1">
    <citation type="journal article" date="2024" name="J. Plant Pathol.">
        <title>Sequence and assembly of the genome of Seiridium unicorne, isolate CBS 538.82, causal agent of cypress canker disease.</title>
        <authorList>
            <person name="Scali E."/>
            <person name="Rocca G.D."/>
            <person name="Danti R."/>
            <person name="Garbelotto M."/>
            <person name="Barberini S."/>
            <person name="Baroncelli R."/>
            <person name="Emiliani G."/>
        </authorList>
    </citation>
    <scope>NUCLEOTIDE SEQUENCE [LARGE SCALE GENOMIC DNA]</scope>
    <source>
        <strain evidence="2 3">BM-138-508</strain>
    </source>
</reference>
<dbReference type="PANTHER" id="PTHR37540:SF5">
    <property type="entry name" value="TRANSCRIPTION FACTOR DOMAIN-CONTAINING PROTEIN"/>
    <property type="match status" value="1"/>
</dbReference>
<feature type="region of interest" description="Disordered" evidence="1">
    <location>
        <begin position="28"/>
        <end position="67"/>
    </location>
</feature>
<accession>A0ABR2UFK5</accession>
<gene>
    <name evidence="2" type="ORF">SUNI508_02594</name>
</gene>
<feature type="compositionally biased region" description="Basic residues" evidence="1">
    <location>
        <begin position="28"/>
        <end position="41"/>
    </location>
</feature>
<keyword evidence="3" id="KW-1185">Reference proteome</keyword>